<dbReference type="EMBL" id="JBHFQA010000022">
    <property type="protein sequence ID" value="KAL2079253.1"/>
    <property type="molecule type" value="Genomic_DNA"/>
</dbReference>
<dbReference type="SUPFAM" id="SSF56399">
    <property type="entry name" value="ADP-ribosylation"/>
    <property type="match status" value="1"/>
</dbReference>
<reference evidence="12 13" key="1">
    <citation type="submission" date="2024-09" db="EMBL/GenBank/DDBJ databases">
        <title>A chromosome-level genome assembly of Gray's grenadier anchovy, Coilia grayii.</title>
        <authorList>
            <person name="Fu Z."/>
        </authorList>
    </citation>
    <scope>NUCLEOTIDE SEQUENCE [LARGE SCALE GENOMIC DNA]</scope>
    <source>
        <strain evidence="12">G4</strain>
        <tissue evidence="12">Muscle</tissue>
    </source>
</reference>
<dbReference type="FunFam" id="3.90.228.10:FF:000008">
    <property type="entry name" value="Poly [ADP-ribose] polymerase"/>
    <property type="match status" value="1"/>
</dbReference>
<dbReference type="InterPro" id="IPR043472">
    <property type="entry name" value="Macro_dom-like"/>
</dbReference>
<organism evidence="12 13">
    <name type="scientific">Coilia grayii</name>
    <name type="common">Gray's grenadier anchovy</name>
    <dbReference type="NCBI Taxonomy" id="363190"/>
    <lineage>
        <taxon>Eukaryota</taxon>
        <taxon>Metazoa</taxon>
        <taxon>Chordata</taxon>
        <taxon>Craniata</taxon>
        <taxon>Vertebrata</taxon>
        <taxon>Euteleostomi</taxon>
        <taxon>Actinopterygii</taxon>
        <taxon>Neopterygii</taxon>
        <taxon>Teleostei</taxon>
        <taxon>Clupei</taxon>
        <taxon>Clupeiformes</taxon>
        <taxon>Clupeoidei</taxon>
        <taxon>Engraulidae</taxon>
        <taxon>Coilinae</taxon>
        <taxon>Coilia</taxon>
    </lineage>
</organism>
<dbReference type="Gene3D" id="3.90.228.10">
    <property type="match status" value="1"/>
</dbReference>
<dbReference type="InterPro" id="IPR012317">
    <property type="entry name" value="Poly(ADP-ribose)pol_cat_dom"/>
</dbReference>
<dbReference type="InterPro" id="IPR004170">
    <property type="entry name" value="WWE_dom"/>
</dbReference>
<evidence type="ECO:0000256" key="4">
    <source>
        <dbReference type="ARBA" id="ARBA00023027"/>
    </source>
</evidence>
<dbReference type="PANTHER" id="PTHR14453:SF107">
    <property type="entry name" value="POLY [ADP-RIBOSE] POLYMERASE"/>
    <property type="match status" value="1"/>
</dbReference>
<dbReference type="InterPro" id="IPR012677">
    <property type="entry name" value="Nucleotide-bd_a/b_plait_sf"/>
</dbReference>
<evidence type="ECO:0000256" key="3">
    <source>
        <dbReference type="ARBA" id="ARBA00022679"/>
    </source>
</evidence>
<evidence type="ECO:0000256" key="1">
    <source>
        <dbReference type="ARBA" id="ARBA00004123"/>
    </source>
</evidence>
<sequence length="1373" mass="151279">MSLCKHEVVFQARELTDSEKEKIQIYFKIKRRSGGGECGPVEKVSEGTYKISFLEQEAQQRVLDRKEHVIIVASGELHLSVTGNDTPGVNKHSTDSQQGHPSEEVAKILKMDSYLLAYLDENPKARQDLQQRLSTLCSSFKISPEADELVVKRGPAQEELCQDKWEMQLEDVCIQIMQTYQCYYEVDSERLKILQDNPFLCSGNTSIYRETKELAVVVGGKSDVDKLLHKLEALQTKQQIRKDCMVSEAHFALLEEEFGTEMKASFPHIKIERQGSRTLVFDGPETEVEVACTTLQQLIKKIRQRRLQLPGPLIAFLTSSGAIQTYQSRFQQSLRSPVMLEAGPDLILSSLTSESLEEAAAALERDLTVETVILEQAEAESPGITTLKETLHGALQQANRDRKRVELSYGIPSQSDPQIPVQIVGYKQDIEQLKAILLSYKFNQADISDFLNLPNSLVAENFSKVLELLGLQPSGLRLMPIPLPSPSVQFAGPRELVQHFKERLASGLSSLVIKDFNVDGPGAPQYFRGEGKDNIALLERSHRVLIFLLSDQNPVDATASSAISAISLTPTDTQPHLSLTPPDYSKNKIDLEVVLGQLEDQQVDVMVAPMVGRNMTSTRIGGIFAQKAGNRLQQNFDRSQKCQSSLKPGDVLEVDGTPTIGCQKILFIECSRWDALKGNSEKALRYGLKRALELCEHHAFSSVAFPIIGPGPVMNIPSGKAAQMLTEEIGQFGQRGQTRSLSTIRIVIQPDYQESAEVFQKVCSGLNSYMVDNNTGQAVFQSLTSDLDDITLSVGGIQLHLVFGDITNEITDAIVNTTDFKNFDSAVCKDILTMAGPEVQRALQTAQVKRGDIFSSSPGYFPCKAILHVCGQKDAAVIQDLARDILLLCERKRYQSVAIPAICAGTGGVNPHVVADAILNGVNAAVSSCALHYLTTVRLVLFKIHVFQQFQAAARTIMGLPVVPGPLRAPRAPLQQTQPHPCSTDLSLLLQQFSSGSPSAAFSLLGTSQEDLTDVCSSLQRFYASHCSQHVLSSEELAGLSQREVEDLARRVGSLGVTLEGSGHGGGAGVVVRGLNEGVKEAMYVTQGLLRRQVAEREQKELFAHVVWCIMGQRGDWERFPKEANQKLEKGDVSGAVTDAHGHQWNVNLPQMRATAVGSGQVTSLKRLENLPDFRVPLYWDCLGSGATLQVIPLDPTSAEYDRVKRDFKKTAKKTVLKIERVQNVHLRRAYEVLRQQLEEKNGPPVGAGDRTLYHGTTADACQSIMKNGFNRGFAGQNATVYGLGTYFAVNAGYSANPTYSRPGADGTQLMFVARVLTGRYTLGQSDMKVPPPVSAQQPHMRFDSLVDNQQSPSMFVVFHDSQAYPDYLITFK</sequence>
<feature type="domain" description="Macro" evidence="11">
    <location>
        <begin position="786"/>
        <end position="958"/>
    </location>
</feature>
<dbReference type="InterPro" id="IPR052056">
    <property type="entry name" value="Mono-ARTD/PARP"/>
</dbReference>
<comment type="similarity">
    <text evidence="6">Belongs to the ARTD/PARP family.</text>
</comment>
<dbReference type="Proteomes" id="UP001591681">
    <property type="component" value="Unassembled WGS sequence"/>
</dbReference>
<evidence type="ECO:0000313" key="13">
    <source>
        <dbReference type="Proteomes" id="UP001591681"/>
    </source>
</evidence>
<dbReference type="Gene3D" id="3.40.220.10">
    <property type="entry name" value="Leucine Aminopeptidase, subunit E, domain 1"/>
    <property type="match status" value="2"/>
</dbReference>
<name>A0ABD1IWA4_9TELE</name>
<evidence type="ECO:0000259" key="11">
    <source>
        <dbReference type="PROSITE" id="PS51154"/>
    </source>
</evidence>
<dbReference type="Pfam" id="PF00644">
    <property type="entry name" value="PARP"/>
    <property type="match status" value="1"/>
</dbReference>
<evidence type="ECO:0000259" key="9">
    <source>
        <dbReference type="PROSITE" id="PS50918"/>
    </source>
</evidence>
<dbReference type="InterPro" id="IPR002589">
    <property type="entry name" value="Macro_dom"/>
</dbReference>
<feature type="domain" description="Macro" evidence="11">
    <location>
        <begin position="578"/>
        <end position="767"/>
    </location>
</feature>
<evidence type="ECO:0000256" key="6">
    <source>
        <dbReference type="ARBA" id="ARBA00024347"/>
    </source>
</evidence>
<dbReference type="EC" id="2.4.2.-" evidence="7"/>
<accession>A0ABD1IWA4</accession>
<dbReference type="SMART" id="SM00506">
    <property type="entry name" value="A1pp"/>
    <property type="match status" value="1"/>
</dbReference>
<dbReference type="GO" id="GO:0005634">
    <property type="term" value="C:nucleus"/>
    <property type="evidence" value="ECO:0007669"/>
    <property type="project" value="UniProtKB-SubCell"/>
</dbReference>
<keyword evidence="3 7" id="KW-0808">Transferase</keyword>
<dbReference type="Gene3D" id="3.30.70.330">
    <property type="match status" value="1"/>
</dbReference>
<evidence type="ECO:0000256" key="7">
    <source>
        <dbReference type="RuleBase" id="RU362114"/>
    </source>
</evidence>
<dbReference type="Pfam" id="PF23222">
    <property type="entry name" value="RRM_PARP14_1"/>
    <property type="match status" value="1"/>
</dbReference>
<keyword evidence="2 7" id="KW-0328">Glycosyltransferase</keyword>
<gene>
    <name evidence="12" type="ORF">ACEWY4_024997</name>
</gene>
<keyword evidence="4 7" id="KW-0520">NAD</keyword>
<comment type="subcellular location">
    <subcellularLocation>
        <location evidence="1">Nucleus</location>
    </subcellularLocation>
</comment>
<evidence type="ECO:0000256" key="5">
    <source>
        <dbReference type="ARBA" id="ARBA00023242"/>
    </source>
</evidence>
<comment type="caution">
    <text evidence="12">The sequence shown here is derived from an EMBL/GenBank/DDBJ whole genome shotgun (WGS) entry which is preliminary data.</text>
</comment>
<dbReference type="PANTHER" id="PTHR14453">
    <property type="entry name" value="PARP/ZINC FINGER CCCH TYPE DOMAIN CONTAINING PROTEIN"/>
    <property type="match status" value="1"/>
</dbReference>
<protein>
    <recommendedName>
        <fullName evidence="7">Poly [ADP-ribose] polymerase</fullName>
        <shortName evidence="7">PARP</shortName>
        <ecNumber evidence="7">2.4.2.-</ecNumber>
    </recommendedName>
</protein>
<dbReference type="InterPro" id="IPR057051">
    <property type="entry name" value="PARP14_RPM_1"/>
</dbReference>
<dbReference type="PROSITE" id="PS51059">
    <property type="entry name" value="PARP_CATALYTIC"/>
    <property type="match status" value="1"/>
</dbReference>
<feature type="domain" description="PARP catalytic" evidence="10">
    <location>
        <begin position="1176"/>
        <end position="1373"/>
    </location>
</feature>
<dbReference type="PROSITE" id="PS50918">
    <property type="entry name" value="WWE"/>
    <property type="match status" value="1"/>
</dbReference>
<dbReference type="SUPFAM" id="SSF52949">
    <property type="entry name" value="Macro domain-like"/>
    <property type="match status" value="2"/>
</dbReference>
<evidence type="ECO:0000256" key="8">
    <source>
        <dbReference type="SAM" id="MobiDB-lite"/>
    </source>
</evidence>
<feature type="region of interest" description="Disordered" evidence="8">
    <location>
        <begin position="82"/>
        <end position="101"/>
    </location>
</feature>
<dbReference type="Pfam" id="PF01661">
    <property type="entry name" value="Macro"/>
    <property type="match status" value="2"/>
</dbReference>
<keyword evidence="13" id="KW-1185">Reference proteome</keyword>
<feature type="domain" description="WWE" evidence="9">
    <location>
        <begin position="1093"/>
        <end position="1167"/>
    </location>
</feature>
<evidence type="ECO:0000313" key="12">
    <source>
        <dbReference type="EMBL" id="KAL2079253.1"/>
    </source>
</evidence>
<evidence type="ECO:0000259" key="10">
    <source>
        <dbReference type="PROSITE" id="PS51059"/>
    </source>
</evidence>
<dbReference type="PROSITE" id="PS51154">
    <property type="entry name" value="MACRO"/>
    <property type="match status" value="2"/>
</dbReference>
<dbReference type="GO" id="GO:0003950">
    <property type="term" value="F:NAD+ poly-ADP-ribosyltransferase activity"/>
    <property type="evidence" value="ECO:0007669"/>
    <property type="project" value="UniProtKB-UniRule"/>
</dbReference>
<evidence type="ECO:0000256" key="2">
    <source>
        <dbReference type="ARBA" id="ARBA00022676"/>
    </source>
</evidence>
<dbReference type="CDD" id="cd01439">
    <property type="entry name" value="TCCD_inducible_PARP_like"/>
    <property type="match status" value="1"/>
</dbReference>
<keyword evidence="5" id="KW-0539">Nucleus</keyword>
<proteinExistence type="inferred from homology"/>